<evidence type="ECO:0000256" key="1">
    <source>
        <dbReference type="SAM" id="MobiDB-lite"/>
    </source>
</evidence>
<proteinExistence type="predicted"/>
<evidence type="ECO:0000313" key="4">
    <source>
        <dbReference type="Proteomes" id="UP000694867"/>
    </source>
</evidence>
<organism evidence="4 5">
    <name type="scientific">Galendromus occidentalis</name>
    <name type="common">western predatory mite</name>
    <dbReference type="NCBI Taxonomy" id="34638"/>
    <lineage>
        <taxon>Eukaryota</taxon>
        <taxon>Metazoa</taxon>
        <taxon>Ecdysozoa</taxon>
        <taxon>Arthropoda</taxon>
        <taxon>Chelicerata</taxon>
        <taxon>Arachnida</taxon>
        <taxon>Acari</taxon>
        <taxon>Parasitiformes</taxon>
        <taxon>Mesostigmata</taxon>
        <taxon>Gamasina</taxon>
        <taxon>Phytoseioidea</taxon>
        <taxon>Phytoseiidae</taxon>
        <taxon>Typhlodrominae</taxon>
        <taxon>Galendromus</taxon>
    </lineage>
</organism>
<keyword evidence="2" id="KW-0472">Membrane</keyword>
<evidence type="ECO:0000256" key="2">
    <source>
        <dbReference type="SAM" id="Phobius"/>
    </source>
</evidence>
<feature type="chain" id="PRO_5042584278" evidence="3">
    <location>
        <begin position="19"/>
        <end position="412"/>
    </location>
</feature>
<dbReference type="GeneID" id="100904673"/>
<feature type="transmembrane region" description="Helical" evidence="2">
    <location>
        <begin position="210"/>
        <end position="233"/>
    </location>
</feature>
<reference evidence="5" key="1">
    <citation type="submission" date="2025-08" db="UniProtKB">
        <authorList>
            <consortium name="RefSeq"/>
        </authorList>
    </citation>
    <scope>IDENTIFICATION</scope>
</reference>
<dbReference type="AlphaFoldDB" id="A0AAJ6QWG2"/>
<keyword evidence="2" id="KW-0812">Transmembrane</keyword>
<dbReference type="Proteomes" id="UP000694867">
    <property type="component" value="Unplaced"/>
</dbReference>
<sequence length="412" mass="46688">MFLGRALIFSYLARSVISYSDGERLDLIDDCCEGLCGTIDAPIVINSEGLDKKTEELSSMRVTFGEQNFAGESERPYCFIHAYSLDYAMLNLSYSLGRSENSEELVYIMESFRVLPKQTESNSETADGEELRTLGESRGYEEWGPSVYAGISSNKLGTRQVHLNKFQMQNYRIPPNRLLTIAIRVEALRDKILRRFDASIVADKGTSGRVFFIILGVVGAFFMIGVPGSFLCYKRYFRKKKERRTQHLGQSMHFTRNADVVRYRTNNETADRGVQRDIKQENRAAASASSALPAQFRRLSLSERIWKSSKTKTDPYITPILPKHELLKKQEQLMGARRPIIAVSPVQQKSEFAFPGIDPGHEGDSPPQTVERALQTSRNRVISHRVISEEEVYDDTDTPNTSMAGSWTETLF</sequence>
<name>A0AAJ6QWG2_9ACAR</name>
<feature type="signal peptide" evidence="3">
    <location>
        <begin position="1"/>
        <end position="18"/>
    </location>
</feature>
<dbReference type="KEGG" id="goe:100904673"/>
<evidence type="ECO:0000313" key="5">
    <source>
        <dbReference type="RefSeq" id="XP_003746222.1"/>
    </source>
</evidence>
<feature type="compositionally biased region" description="Polar residues" evidence="1">
    <location>
        <begin position="398"/>
        <end position="412"/>
    </location>
</feature>
<keyword evidence="3" id="KW-0732">Signal</keyword>
<feature type="region of interest" description="Disordered" evidence="1">
    <location>
        <begin position="393"/>
        <end position="412"/>
    </location>
</feature>
<protein>
    <submittedName>
        <fullName evidence="5">Uncharacterized protein LOC100904673</fullName>
    </submittedName>
</protein>
<evidence type="ECO:0000256" key="3">
    <source>
        <dbReference type="SAM" id="SignalP"/>
    </source>
</evidence>
<accession>A0AAJ6QWG2</accession>
<dbReference type="RefSeq" id="XP_003746222.1">
    <property type="nucleotide sequence ID" value="XM_003746174.1"/>
</dbReference>
<keyword evidence="2" id="KW-1133">Transmembrane helix</keyword>
<keyword evidence="4" id="KW-1185">Reference proteome</keyword>
<gene>
    <name evidence="5" type="primary">LOC100904673</name>
</gene>